<dbReference type="EMBL" id="BACD03000017">
    <property type="protein sequence ID" value="GAO48770.1"/>
    <property type="molecule type" value="Genomic_DNA"/>
</dbReference>
<protein>
    <submittedName>
        <fullName evidence="2">Uncharacterized protein</fullName>
    </submittedName>
</protein>
<gene>
    <name evidence="2" type="ORF">G7K_2939-t1</name>
</gene>
<evidence type="ECO:0000256" key="1">
    <source>
        <dbReference type="SAM" id="MobiDB-lite"/>
    </source>
</evidence>
<reference evidence="2 3" key="2">
    <citation type="journal article" date="2014" name="J. Gen. Appl. Microbiol.">
        <title>The early diverging ascomycetous budding yeast Saitoella complicata has three histone deacetylases belonging to the Clr6, Hos2, and Rpd3 lineages.</title>
        <authorList>
            <person name="Nishida H."/>
            <person name="Matsumoto T."/>
            <person name="Kondo S."/>
            <person name="Hamamoto M."/>
            <person name="Yoshikawa H."/>
        </authorList>
    </citation>
    <scope>NUCLEOTIDE SEQUENCE [LARGE SCALE GENOMIC DNA]</scope>
    <source>
        <strain evidence="2 3">NRRL Y-17804</strain>
    </source>
</reference>
<keyword evidence="3" id="KW-1185">Reference proteome</keyword>
<dbReference type="OMA" id="QWCKAII"/>
<name>A0A0E9NH84_SAICN</name>
<proteinExistence type="predicted"/>
<evidence type="ECO:0000313" key="2">
    <source>
        <dbReference type="EMBL" id="GAO48770.1"/>
    </source>
</evidence>
<accession>A0A0E9NH84</accession>
<reference evidence="2 3" key="1">
    <citation type="journal article" date="2011" name="J. Gen. Appl. Microbiol.">
        <title>Draft genome sequencing of the enigmatic yeast Saitoella complicata.</title>
        <authorList>
            <person name="Nishida H."/>
            <person name="Hamamoto M."/>
            <person name="Sugiyama J."/>
        </authorList>
    </citation>
    <scope>NUCLEOTIDE SEQUENCE [LARGE SCALE GENOMIC DNA]</scope>
    <source>
        <strain evidence="2 3">NRRL Y-17804</strain>
    </source>
</reference>
<comment type="caution">
    <text evidence="2">The sequence shown here is derived from an EMBL/GenBank/DDBJ whole genome shotgun (WGS) entry which is preliminary data.</text>
</comment>
<dbReference type="RefSeq" id="XP_019024704.1">
    <property type="nucleotide sequence ID" value="XM_019166529.1"/>
</dbReference>
<dbReference type="AlphaFoldDB" id="A0A0E9NH84"/>
<sequence>MPPSSVETLLDFLNDHSPSPFTSSDIAWAFDHPDTARILSALTADFLLNRENVLGKDELALYERLATSGNAQVSKSGEHEMKGELRTEDEFEVLARDLRTRASVLTRHTTVLTQHNSNLSDTIISALSARTETAKSQNDALKTRTEELTGSTTTLLADLEQVRAESRKLLSELHQSSQKSWSEHLSSHEPTLQDLFKTDAALLSLCSENCATSDEVVSKKDVEELVEAMDGAQSEAVKARVDVAFLSAYLNPSTHGKYANDEVTPDMLESDLRDLLDSISALTLDHSLRTIHTPLLPLLSQVTTARLTNHGRDVEEAMNALECLVGRMAAVDGARRDVDARDEVIAEVCRLGAAELAKAVPTPSPPSVTNTRAENGRKKVPKDIRSKLTSTQRETLSHLTQQTTSTLSLSSRTLRSLRNALYASSATSSKPKYVDGEVWREVETVRRGVDGVREGMGEVLRQVGGEEGRRRKDVGRVIRRWG</sequence>
<feature type="region of interest" description="Disordered" evidence="1">
    <location>
        <begin position="359"/>
        <end position="382"/>
    </location>
</feature>
<organism evidence="2 3">
    <name type="scientific">Saitoella complicata (strain BCRC 22490 / CBS 7301 / JCM 7358 / NBRC 10748 / NRRL Y-17804)</name>
    <dbReference type="NCBI Taxonomy" id="698492"/>
    <lineage>
        <taxon>Eukaryota</taxon>
        <taxon>Fungi</taxon>
        <taxon>Dikarya</taxon>
        <taxon>Ascomycota</taxon>
        <taxon>Taphrinomycotina</taxon>
        <taxon>Taphrinomycotina incertae sedis</taxon>
        <taxon>Saitoella</taxon>
    </lineage>
</organism>
<evidence type="ECO:0000313" key="3">
    <source>
        <dbReference type="Proteomes" id="UP000033140"/>
    </source>
</evidence>
<reference evidence="2 3" key="3">
    <citation type="journal article" date="2015" name="Genome Announc.">
        <title>Draft Genome Sequence of the Archiascomycetous Yeast Saitoella complicata.</title>
        <authorList>
            <person name="Yamauchi K."/>
            <person name="Kondo S."/>
            <person name="Hamamoto M."/>
            <person name="Takahashi Y."/>
            <person name="Ogura Y."/>
            <person name="Hayashi T."/>
            <person name="Nishida H."/>
        </authorList>
    </citation>
    <scope>NUCLEOTIDE SEQUENCE [LARGE SCALE GENOMIC DNA]</scope>
    <source>
        <strain evidence="2 3">NRRL Y-17804</strain>
    </source>
</reference>
<dbReference type="Proteomes" id="UP000033140">
    <property type="component" value="Unassembled WGS sequence"/>
</dbReference>